<keyword evidence="2" id="KW-1185">Reference proteome</keyword>
<comment type="caution">
    <text evidence="1">The sequence shown here is derived from an EMBL/GenBank/DDBJ whole genome shotgun (WGS) entry which is preliminary data.</text>
</comment>
<dbReference type="Proteomes" id="UP000193920">
    <property type="component" value="Unassembled WGS sequence"/>
</dbReference>
<reference evidence="1 2" key="1">
    <citation type="submission" date="2016-08" db="EMBL/GenBank/DDBJ databases">
        <title>A Parts List for Fungal Cellulosomes Revealed by Comparative Genomics.</title>
        <authorList>
            <consortium name="DOE Joint Genome Institute"/>
            <person name="Haitjema C.H."/>
            <person name="Gilmore S.P."/>
            <person name="Henske J.K."/>
            <person name="Solomon K.V."/>
            <person name="De Groot R."/>
            <person name="Kuo A."/>
            <person name="Mondo S.J."/>
            <person name="Salamov A.A."/>
            <person name="Labutti K."/>
            <person name="Zhao Z."/>
            <person name="Chiniquy J."/>
            <person name="Barry K."/>
            <person name="Brewer H.M."/>
            <person name="Purvine S.O."/>
            <person name="Wright A.T."/>
            <person name="Boxma B."/>
            <person name="Van Alen T."/>
            <person name="Hackstein J.H."/>
            <person name="Baker S.E."/>
            <person name="Grigoriev I.V."/>
            <person name="O'Malley M.A."/>
        </authorList>
    </citation>
    <scope>NUCLEOTIDE SEQUENCE [LARGE SCALE GENOMIC DNA]</scope>
    <source>
        <strain evidence="1 2">G1</strain>
    </source>
</reference>
<sequence length="111" mass="13225">MVERFLKGYENINNQERQFVYLKHGVKEEIKKLLHHFTSGLGWNYKKVNVDDYIEAIKSRIYSCMFSLRERMSECQSLEDAINHSERAGKIEKILIITENIRITQEMEITI</sequence>
<dbReference type="EMBL" id="MCOG01000599">
    <property type="protein sequence ID" value="ORX97223.1"/>
    <property type="molecule type" value="Genomic_DNA"/>
</dbReference>
<proteinExistence type="predicted"/>
<accession>A0A1Y1YH73</accession>
<name>A0A1Y1YH73_9FUNG</name>
<evidence type="ECO:0000313" key="1">
    <source>
        <dbReference type="EMBL" id="ORX97223.1"/>
    </source>
</evidence>
<dbReference type="AlphaFoldDB" id="A0A1Y1YH73"/>
<evidence type="ECO:0000313" key="2">
    <source>
        <dbReference type="Proteomes" id="UP000193920"/>
    </source>
</evidence>
<organism evidence="1 2">
    <name type="scientific">Neocallimastix californiae</name>
    <dbReference type="NCBI Taxonomy" id="1754190"/>
    <lineage>
        <taxon>Eukaryota</taxon>
        <taxon>Fungi</taxon>
        <taxon>Fungi incertae sedis</taxon>
        <taxon>Chytridiomycota</taxon>
        <taxon>Chytridiomycota incertae sedis</taxon>
        <taxon>Neocallimastigomycetes</taxon>
        <taxon>Neocallimastigales</taxon>
        <taxon>Neocallimastigaceae</taxon>
        <taxon>Neocallimastix</taxon>
    </lineage>
</organism>
<gene>
    <name evidence="1" type="ORF">LY90DRAFT_520127</name>
</gene>
<protein>
    <submittedName>
        <fullName evidence="1">Uncharacterized protein</fullName>
    </submittedName>
</protein>